<organism evidence="2 3">
    <name type="scientific">Acinetobacter johnsonii</name>
    <dbReference type="NCBI Taxonomy" id="40214"/>
    <lineage>
        <taxon>Bacteria</taxon>
        <taxon>Pseudomonadati</taxon>
        <taxon>Pseudomonadota</taxon>
        <taxon>Gammaproteobacteria</taxon>
        <taxon>Moraxellales</taxon>
        <taxon>Moraxellaceae</taxon>
        <taxon>Acinetobacter</taxon>
    </lineage>
</organism>
<accession>A0A380U2U3</accession>
<name>A0A380U2U3_ACIJO</name>
<evidence type="ECO:0000313" key="2">
    <source>
        <dbReference type="EMBL" id="SUT95517.1"/>
    </source>
</evidence>
<dbReference type="Proteomes" id="UP000595107">
    <property type="component" value="Chromosome"/>
</dbReference>
<evidence type="ECO:0000313" key="3">
    <source>
        <dbReference type="Proteomes" id="UP000254227"/>
    </source>
</evidence>
<dbReference type="EMBL" id="CP065666">
    <property type="protein sequence ID" value="QPS04820.1"/>
    <property type="molecule type" value="Genomic_DNA"/>
</dbReference>
<reference evidence="2 3" key="1">
    <citation type="submission" date="2018-06" db="EMBL/GenBank/DDBJ databases">
        <authorList>
            <consortium name="Pathogen Informatics"/>
            <person name="Doyle S."/>
        </authorList>
    </citation>
    <scope>NUCLEOTIDE SEQUENCE [LARGE SCALE GENOMIC DNA]</scope>
    <source>
        <strain evidence="2 3">NCTC10308</strain>
    </source>
</reference>
<dbReference type="Pfam" id="PF14367">
    <property type="entry name" value="DUF4411"/>
    <property type="match status" value="1"/>
</dbReference>
<protein>
    <submittedName>
        <fullName evidence="1">DUF4411 family protein</fullName>
    </submittedName>
</protein>
<dbReference type="InterPro" id="IPR016541">
    <property type="entry name" value="UCP008505"/>
</dbReference>
<reference evidence="1 4" key="2">
    <citation type="submission" date="2020-12" db="EMBL/GenBank/DDBJ databases">
        <title>FDA dAtabase for Regulatory Grade micrObial Sequences (FDA-ARGOS): Supporting development and validation of Infectious Disease Dx tests.</title>
        <authorList>
            <person name="Sproer C."/>
            <person name="Gronow S."/>
            <person name="Severitt S."/>
            <person name="Schroder I."/>
            <person name="Tallon L."/>
            <person name="Sadzewicz L."/>
            <person name="Zhao X."/>
            <person name="Boylan J."/>
            <person name="Ott S."/>
            <person name="Bowen H."/>
            <person name="Vavikolanu K."/>
            <person name="Mehta A."/>
            <person name="Aluvathingal J."/>
            <person name="Nadendla S."/>
            <person name="Lowell S."/>
            <person name="Myers T."/>
            <person name="Yan Y."/>
            <person name="Sichtig H."/>
        </authorList>
    </citation>
    <scope>NUCLEOTIDE SEQUENCE [LARGE SCALE GENOMIC DNA]</scope>
    <source>
        <strain evidence="1 4">FDAARGOS_910</strain>
    </source>
</reference>
<proteinExistence type="predicted"/>
<dbReference type="Proteomes" id="UP000254227">
    <property type="component" value="Unassembled WGS sequence"/>
</dbReference>
<sequence length="177" mass="20106">MMKISLDTNAVLDFCYRTYPEDVFPQLWGVLHSFKLANTVKFFICDSILSEIEQKISDYNYDEDIFQNFLDRFSVRKITSDEHGASTLELKKQLLSFPASSDSHHVKKDNYADLDVISLSHHLGSGACVLTCEQKAPVFNWDAKSHKGNLKVPNICEKFSLDCGNWPQVLLKLGVVV</sequence>
<dbReference type="RefSeq" id="WP_004695877.1">
    <property type="nucleotide sequence ID" value="NZ_BBTB01000032.1"/>
</dbReference>
<evidence type="ECO:0000313" key="4">
    <source>
        <dbReference type="Proteomes" id="UP000595107"/>
    </source>
</evidence>
<dbReference type="EMBL" id="UFRV01000006">
    <property type="protein sequence ID" value="SUT95517.1"/>
    <property type="molecule type" value="Genomic_DNA"/>
</dbReference>
<dbReference type="AlphaFoldDB" id="A0A380U2U3"/>
<gene>
    <name evidence="1" type="ORF">I6G67_04995</name>
    <name evidence="2" type="ORF">NCTC10308_01759</name>
</gene>
<evidence type="ECO:0000313" key="1">
    <source>
        <dbReference type="EMBL" id="QPS04820.1"/>
    </source>
</evidence>